<evidence type="ECO:0000313" key="1">
    <source>
        <dbReference type="EMBL" id="RJX66718.1"/>
    </source>
</evidence>
<dbReference type="EMBL" id="RAHJ01000019">
    <property type="protein sequence ID" value="RJX66718.1"/>
    <property type="molecule type" value="Genomic_DNA"/>
</dbReference>
<dbReference type="InterPro" id="IPR038396">
    <property type="entry name" value="SpoIIAA-like_sf"/>
</dbReference>
<reference evidence="1 2" key="1">
    <citation type="submission" date="2018-09" db="EMBL/GenBank/DDBJ databases">
        <title>Altererythrobacter sp.Ery1 and Ery12, the genome sequencing of novel strains in genus Alterythrobacter.</title>
        <authorList>
            <person name="Cheng H."/>
            <person name="Wu Y.-H."/>
            <person name="Fang C."/>
            <person name="Xu X.-W."/>
        </authorList>
    </citation>
    <scope>NUCLEOTIDE SEQUENCE [LARGE SCALE GENOMIC DNA]</scope>
    <source>
        <strain evidence="1 2">Ery12</strain>
    </source>
</reference>
<accession>A0A419QZS0</accession>
<dbReference type="InterPro" id="IPR036513">
    <property type="entry name" value="STAS_dom_sf"/>
</dbReference>
<gene>
    <name evidence="1" type="ORF">D6858_10015</name>
</gene>
<evidence type="ECO:0000313" key="2">
    <source>
        <dbReference type="Proteomes" id="UP000284322"/>
    </source>
</evidence>
<organism evidence="1 2">
    <name type="scientific">Tsuneonella suprasediminis</name>
    <dbReference type="NCBI Taxonomy" id="2306996"/>
    <lineage>
        <taxon>Bacteria</taxon>
        <taxon>Pseudomonadati</taxon>
        <taxon>Pseudomonadota</taxon>
        <taxon>Alphaproteobacteria</taxon>
        <taxon>Sphingomonadales</taxon>
        <taxon>Erythrobacteraceae</taxon>
        <taxon>Tsuneonella</taxon>
    </lineage>
</organism>
<dbReference type="Pfam" id="PF11964">
    <property type="entry name" value="SpoIIAA-like"/>
    <property type="match status" value="2"/>
</dbReference>
<sequence>MIDIDLSQPAVAVLKPEGALSAADFDALRAAIDGHINRTDIVPNLVIDASHLPHWDSLAALEKHLKFVRDHHRVVKKVAIVGDSPILSVVPALVDHFVGAKVRRFPTDKMAKAKEWANAVDDDPGRFDVIDGLPRDVVALKAVGIITAQDYRDTLVPLVEAKLKEHDKLKFLIVLGEEYATYAADAAWDDTRFGIAHWGDFSRIALVTDIGWMTSATKLFAPLMGAEVAVFPVAELEEAKSWIRR</sequence>
<keyword evidence="2" id="KW-1185">Reference proteome</keyword>
<name>A0A419QZS0_9SPHN</name>
<comment type="caution">
    <text evidence="1">The sequence shown here is derived from an EMBL/GenBank/DDBJ whole genome shotgun (WGS) entry which is preliminary data.</text>
</comment>
<dbReference type="Gene3D" id="3.40.50.10600">
    <property type="entry name" value="SpoIIaa-like domains"/>
    <property type="match status" value="2"/>
</dbReference>
<dbReference type="Proteomes" id="UP000284322">
    <property type="component" value="Unassembled WGS sequence"/>
</dbReference>
<dbReference type="OrthoDB" id="9811577at2"/>
<protein>
    <submittedName>
        <fullName evidence="1">STAS/SEC14 domain-containing protein</fullName>
    </submittedName>
</protein>
<dbReference type="AlphaFoldDB" id="A0A419QZS0"/>
<dbReference type="InterPro" id="IPR021866">
    <property type="entry name" value="SpoIIAA-like"/>
</dbReference>
<dbReference type="SUPFAM" id="SSF52091">
    <property type="entry name" value="SpoIIaa-like"/>
    <property type="match status" value="2"/>
</dbReference>
<dbReference type="RefSeq" id="WP_120109777.1">
    <property type="nucleotide sequence ID" value="NZ_RAHJ01000019.1"/>
</dbReference>
<proteinExistence type="predicted"/>